<dbReference type="Proteomes" id="UP000320386">
    <property type="component" value="Chromosome"/>
</dbReference>
<dbReference type="KEGG" id="mcad:Pan265_26440"/>
<organism evidence="2 3">
    <name type="scientific">Mucisphaera calidilacus</name>
    <dbReference type="NCBI Taxonomy" id="2527982"/>
    <lineage>
        <taxon>Bacteria</taxon>
        <taxon>Pseudomonadati</taxon>
        <taxon>Planctomycetota</taxon>
        <taxon>Phycisphaerae</taxon>
        <taxon>Phycisphaerales</taxon>
        <taxon>Phycisphaeraceae</taxon>
        <taxon>Mucisphaera</taxon>
    </lineage>
</organism>
<evidence type="ECO:0000313" key="2">
    <source>
        <dbReference type="EMBL" id="QDU72770.1"/>
    </source>
</evidence>
<name>A0A518C0P1_9BACT</name>
<proteinExistence type="predicted"/>
<dbReference type="EMBL" id="CP036280">
    <property type="protein sequence ID" value="QDU72770.1"/>
    <property type="molecule type" value="Genomic_DNA"/>
</dbReference>
<sequence>MRQRMIDKLARHISKTSHYPPIITRPLTRNTYQILDGHHRRRALQQLNHTHARCLVWDVDDAQALVYLATLNRLSGSDNPTRRGQLLTQLTRHIPLPDITPLLPEDRSAAEHLIQLTTTQPRLQPPTPPEQQTLAVHFFLTPPQRQRLDQTLRSLGGSRSDALMKLVEQHNH</sequence>
<reference evidence="2 3" key="1">
    <citation type="submission" date="2019-02" db="EMBL/GenBank/DDBJ databases">
        <title>Deep-cultivation of Planctomycetes and their phenomic and genomic characterization uncovers novel biology.</title>
        <authorList>
            <person name="Wiegand S."/>
            <person name="Jogler M."/>
            <person name="Boedeker C."/>
            <person name="Pinto D."/>
            <person name="Vollmers J."/>
            <person name="Rivas-Marin E."/>
            <person name="Kohn T."/>
            <person name="Peeters S.H."/>
            <person name="Heuer A."/>
            <person name="Rast P."/>
            <person name="Oberbeckmann S."/>
            <person name="Bunk B."/>
            <person name="Jeske O."/>
            <person name="Meyerdierks A."/>
            <person name="Storesund J.E."/>
            <person name="Kallscheuer N."/>
            <person name="Luecker S."/>
            <person name="Lage O.M."/>
            <person name="Pohl T."/>
            <person name="Merkel B.J."/>
            <person name="Hornburger P."/>
            <person name="Mueller R.-W."/>
            <person name="Bruemmer F."/>
            <person name="Labrenz M."/>
            <person name="Spormann A.M."/>
            <person name="Op den Camp H."/>
            <person name="Overmann J."/>
            <person name="Amann R."/>
            <person name="Jetten M.S.M."/>
            <person name="Mascher T."/>
            <person name="Medema M.H."/>
            <person name="Devos D.P."/>
            <person name="Kaster A.-K."/>
            <person name="Ovreas L."/>
            <person name="Rohde M."/>
            <person name="Galperin M.Y."/>
            <person name="Jogler C."/>
        </authorList>
    </citation>
    <scope>NUCLEOTIDE SEQUENCE [LARGE SCALE GENOMIC DNA]</scope>
    <source>
        <strain evidence="2 3">Pan265</strain>
    </source>
</reference>
<feature type="domain" description="ParB-like N-terminal" evidence="1">
    <location>
        <begin position="3"/>
        <end position="66"/>
    </location>
</feature>
<dbReference type="InterPro" id="IPR003115">
    <property type="entry name" value="ParB_N"/>
</dbReference>
<protein>
    <submittedName>
        <fullName evidence="2">ParB-like nuclease domain protein</fullName>
    </submittedName>
</protein>
<dbReference type="SUPFAM" id="SSF110849">
    <property type="entry name" value="ParB/Sulfiredoxin"/>
    <property type="match status" value="1"/>
</dbReference>
<gene>
    <name evidence="2" type="ORF">Pan265_26440</name>
</gene>
<evidence type="ECO:0000313" key="3">
    <source>
        <dbReference type="Proteomes" id="UP000320386"/>
    </source>
</evidence>
<keyword evidence="3" id="KW-1185">Reference proteome</keyword>
<dbReference type="Gene3D" id="3.90.1530.10">
    <property type="entry name" value="Conserved hypothetical protein from pyrococcus furiosus pfu- 392566-001, ParB domain"/>
    <property type="match status" value="1"/>
</dbReference>
<evidence type="ECO:0000259" key="1">
    <source>
        <dbReference type="Pfam" id="PF02195"/>
    </source>
</evidence>
<dbReference type="InterPro" id="IPR036086">
    <property type="entry name" value="ParB/Sulfiredoxin_sf"/>
</dbReference>
<dbReference type="AlphaFoldDB" id="A0A518C0P1"/>
<dbReference type="Pfam" id="PF02195">
    <property type="entry name" value="ParB_N"/>
    <property type="match status" value="1"/>
</dbReference>
<dbReference type="CDD" id="cd16387">
    <property type="entry name" value="ParB_N_Srx"/>
    <property type="match status" value="1"/>
</dbReference>
<accession>A0A518C0P1</accession>